<keyword evidence="1" id="KW-0812">Transmembrane</keyword>
<evidence type="ECO:0000256" key="1">
    <source>
        <dbReference type="SAM" id="Phobius"/>
    </source>
</evidence>
<dbReference type="Proteomes" id="UP000516437">
    <property type="component" value="Chromosome 1"/>
</dbReference>
<dbReference type="Pfam" id="PF03140">
    <property type="entry name" value="DUF247"/>
    <property type="match status" value="2"/>
</dbReference>
<dbReference type="PANTHER" id="PTHR31170:SF25">
    <property type="entry name" value="BNAA09G04570D PROTEIN"/>
    <property type="match status" value="1"/>
</dbReference>
<evidence type="ECO:0000313" key="3">
    <source>
        <dbReference type="Proteomes" id="UP000516437"/>
    </source>
</evidence>
<keyword evidence="1" id="KW-0472">Membrane</keyword>
<name>A0A6A1WPV3_9ROSI</name>
<keyword evidence="1" id="KW-1133">Transmembrane helix</keyword>
<protein>
    <submittedName>
        <fullName evidence="2">Uncharacterized protein</fullName>
    </submittedName>
</protein>
<comment type="caution">
    <text evidence="2">The sequence shown here is derived from an EMBL/GenBank/DDBJ whole genome shotgun (WGS) entry which is preliminary data.</text>
</comment>
<gene>
    <name evidence="2" type="ORF">CJ030_MR1G027491</name>
</gene>
<proteinExistence type="predicted"/>
<dbReference type="AlphaFoldDB" id="A0A6A1WPV3"/>
<feature type="transmembrane region" description="Helical" evidence="1">
    <location>
        <begin position="501"/>
        <end position="528"/>
    </location>
</feature>
<sequence length="534" mass="62206">MTEGEAKNDIPEVEAPEVEKGFLAELKKKIYDSPQTKSVEQILENTQEMESPKEPVGGTCIFRLPRELSNKFDNKYKVPQIVSIGPYHNNTNDHELKVMDDRKLLYVRSFLKNNMSKTLRQAMEKASYIPWSIRIYHYSLFHINHNASGAAAEGKSSELDVYINDIRAIEGEAKKCYSKEVESIGTDEFVGMMIRDGFFILELFLRFNSWRPFESDDPIRRKLRVSSALYNDLLLLENQIPFFVLFKLFKASLRENLRKDSEEILINLALRFFNKVMRRPKEEWYPYENYGKKLPLHLLDLIRSSFTTPLQKLPRENIPCFLRLLCAGNGRVNPDNRCTSTIPCFSKLFRAGIEVKPCNAESFLAVKFKSGVIHMPNITIDDFMSSFLVNCVAFEQSHPNISKYFMRYTAFLDFLSNTKEDVDLLYERKVIEHSFETDEKLATYINALGKDLLFGFDNVYLPQEDDFDNLSKMFNEVDAYYRSGIRWKWADFKLEYCHKPWLLISAFVALVYLLLTFAQTFISGYAYVHPNGKQ</sequence>
<dbReference type="PANTHER" id="PTHR31170">
    <property type="entry name" value="BNAC04G53230D PROTEIN"/>
    <property type="match status" value="1"/>
</dbReference>
<organism evidence="2 3">
    <name type="scientific">Morella rubra</name>
    <name type="common">Chinese bayberry</name>
    <dbReference type="NCBI Taxonomy" id="262757"/>
    <lineage>
        <taxon>Eukaryota</taxon>
        <taxon>Viridiplantae</taxon>
        <taxon>Streptophyta</taxon>
        <taxon>Embryophyta</taxon>
        <taxon>Tracheophyta</taxon>
        <taxon>Spermatophyta</taxon>
        <taxon>Magnoliopsida</taxon>
        <taxon>eudicotyledons</taxon>
        <taxon>Gunneridae</taxon>
        <taxon>Pentapetalae</taxon>
        <taxon>rosids</taxon>
        <taxon>fabids</taxon>
        <taxon>Fagales</taxon>
        <taxon>Myricaceae</taxon>
        <taxon>Morella</taxon>
    </lineage>
</organism>
<dbReference type="EMBL" id="RXIC02000019">
    <property type="protein sequence ID" value="KAB1226626.1"/>
    <property type="molecule type" value="Genomic_DNA"/>
</dbReference>
<reference evidence="2 3" key="1">
    <citation type="journal article" date="2019" name="Plant Biotechnol. J.">
        <title>The red bayberry genome and genetic basis of sex determination.</title>
        <authorList>
            <person name="Jia H.M."/>
            <person name="Jia H.J."/>
            <person name="Cai Q.L."/>
            <person name="Wang Y."/>
            <person name="Zhao H.B."/>
            <person name="Yang W.F."/>
            <person name="Wang G.Y."/>
            <person name="Li Y.H."/>
            <person name="Zhan D.L."/>
            <person name="Shen Y.T."/>
            <person name="Niu Q.F."/>
            <person name="Chang L."/>
            <person name="Qiu J."/>
            <person name="Zhao L."/>
            <person name="Xie H.B."/>
            <person name="Fu W.Y."/>
            <person name="Jin J."/>
            <person name="Li X.W."/>
            <person name="Jiao Y."/>
            <person name="Zhou C.C."/>
            <person name="Tu T."/>
            <person name="Chai C.Y."/>
            <person name="Gao J.L."/>
            <person name="Fan L.J."/>
            <person name="van de Weg E."/>
            <person name="Wang J.Y."/>
            <person name="Gao Z.S."/>
        </authorList>
    </citation>
    <scope>NUCLEOTIDE SEQUENCE [LARGE SCALE GENOMIC DNA]</scope>
    <source>
        <tissue evidence="2">Leaves</tissue>
    </source>
</reference>
<keyword evidence="3" id="KW-1185">Reference proteome</keyword>
<dbReference type="InterPro" id="IPR004158">
    <property type="entry name" value="DUF247_pln"/>
</dbReference>
<evidence type="ECO:0000313" key="2">
    <source>
        <dbReference type="EMBL" id="KAB1226626.1"/>
    </source>
</evidence>
<accession>A0A6A1WPV3</accession>